<dbReference type="AlphaFoldDB" id="A0A3E3ID55"/>
<gene>
    <name evidence="6" type="ORF">DXC51_01365</name>
</gene>
<keyword evidence="3 5" id="KW-0732">Signal</keyword>
<protein>
    <submittedName>
        <fullName evidence="6">Extracellular solute-binding protein</fullName>
    </submittedName>
</protein>
<evidence type="ECO:0000313" key="6">
    <source>
        <dbReference type="EMBL" id="RGE65005.1"/>
    </source>
</evidence>
<accession>A0A3E3ID55</accession>
<evidence type="ECO:0000313" key="7">
    <source>
        <dbReference type="Proteomes" id="UP000260812"/>
    </source>
</evidence>
<dbReference type="PANTHER" id="PTHR30061">
    <property type="entry name" value="MALTOSE-BINDING PERIPLASMIC PROTEIN"/>
    <property type="match status" value="1"/>
</dbReference>
<dbReference type="GO" id="GO:0055052">
    <property type="term" value="C:ATP-binding cassette (ABC) transporter complex, substrate-binding subunit-containing"/>
    <property type="evidence" value="ECO:0007669"/>
    <property type="project" value="TreeGrafter"/>
</dbReference>
<proteinExistence type="inferred from homology"/>
<dbReference type="PROSITE" id="PS51257">
    <property type="entry name" value="PROKAR_LIPOPROTEIN"/>
    <property type="match status" value="1"/>
</dbReference>
<dbReference type="SUPFAM" id="SSF53850">
    <property type="entry name" value="Periplasmic binding protein-like II"/>
    <property type="match status" value="1"/>
</dbReference>
<sequence length="459" mass="50001">MLNKLGGFIMKRKVVSMLLSAVMMLSLLTGCGSSTGATTSEPAAEPAKAATESTATAETTAEASTESADISGELNIIHYLTETAKLAALDGLVEGFKEEYPNITVNVEAMAMDNYSDVIKLRFSTDEAPDVIFGQPKSYTDLIDNGLIKDLSGEDFISRLSESSRNCVTYNDGVYGVALDQMANVVFYNKDIFDEQGLSVPTTYSEFIETCEALKSAGITPCAAGYQDDIAYGANWYTIYYGSKWNQAQNNAQELMDGASLADYPGYSEALDQWREIMLNYQNSDCKTIDTARAEQMFANGETGMIIIGTWGLGAIIDYNPDGNYGGFTYPSEENADECYVPVSIDDSWMISEGTPNEEAALAFLEYATRAEVNSKWCGTASQLSALEGVECDTLPQAAQDIAKEIATKKTTAWSSVSNFTGQFSTVYSNSLRDFAMDDEMTNEEFIMEMDEGFAAARK</sequence>
<evidence type="ECO:0000256" key="4">
    <source>
        <dbReference type="SAM" id="MobiDB-lite"/>
    </source>
</evidence>
<comment type="caution">
    <text evidence="6">The sequence shown here is derived from an EMBL/GenBank/DDBJ whole genome shotgun (WGS) entry which is preliminary data.</text>
</comment>
<keyword evidence="2" id="KW-0813">Transport</keyword>
<feature type="signal peptide" evidence="5">
    <location>
        <begin position="1"/>
        <end position="36"/>
    </location>
</feature>
<dbReference type="Gene3D" id="3.40.190.10">
    <property type="entry name" value="Periplasmic binding protein-like II"/>
    <property type="match status" value="2"/>
</dbReference>
<feature type="region of interest" description="Disordered" evidence="4">
    <location>
        <begin position="35"/>
        <end position="66"/>
    </location>
</feature>
<organism evidence="6 7">
    <name type="scientific">Eisenbergiella massiliensis</name>
    <dbReference type="NCBI Taxonomy" id="1720294"/>
    <lineage>
        <taxon>Bacteria</taxon>
        <taxon>Bacillati</taxon>
        <taxon>Bacillota</taxon>
        <taxon>Clostridia</taxon>
        <taxon>Lachnospirales</taxon>
        <taxon>Lachnospiraceae</taxon>
        <taxon>Eisenbergiella</taxon>
    </lineage>
</organism>
<dbReference type="PROSITE" id="PS01037">
    <property type="entry name" value="SBP_BACTERIAL_1"/>
    <property type="match status" value="1"/>
</dbReference>
<dbReference type="PANTHER" id="PTHR30061:SF50">
    <property type="entry name" value="MALTOSE_MALTODEXTRIN-BINDING PERIPLASMIC PROTEIN"/>
    <property type="match status" value="1"/>
</dbReference>
<dbReference type="Pfam" id="PF01547">
    <property type="entry name" value="SBP_bac_1"/>
    <property type="match status" value="1"/>
</dbReference>
<comment type="similarity">
    <text evidence="1">Belongs to the bacterial solute-binding protein 1 family.</text>
</comment>
<dbReference type="GO" id="GO:0015768">
    <property type="term" value="P:maltose transport"/>
    <property type="evidence" value="ECO:0007669"/>
    <property type="project" value="TreeGrafter"/>
</dbReference>
<dbReference type="InterPro" id="IPR006061">
    <property type="entry name" value="SBP_1_CS"/>
</dbReference>
<evidence type="ECO:0000256" key="1">
    <source>
        <dbReference type="ARBA" id="ARBA00008520"/>
    </source>
</evidence>
<reference evidence="6" key="1">
    <citation type="submission" date="2018-08" db="EMBL/GenBank/DDBJ databases">
        <title>A genome reference for cultivated species of the human gut microbiota.</title>
        <authorList>
            <person name="Zou Y."/>
            <person name="Xue W."/>
            <person name="Luo G."/>
        </authorList>
    </citation>
    <scope>NUCLEOTIDE SEQUENCE [LARGE SCALE GENOMIC DNA]</scope>
    <source>
        <strain evidence="6">TF05-5AC</strain>
    </source>
</reference>
<evidence type="ECO:0000256" key="3">
    <source>
        <dbReference type="ARBA" id="ARBA00022729"/>
    </source>
</evidence>
<name>A0A3E3ID55_9FIRM</name>
<dbReference type="GO" id="GO:0042956">
    <property type="term" value="P:maltodextrin transmembrane transport"/>
    <property type="evidence" value="ECO:0007669"/>
    <property type="project" value="TreeGrafter"/>
</dbReference>
<dbReference type="Proteomes" id="UP000260812">
    <property type="component" value="Unassembled WGS sequence"/>
</dbReference>
<keyword evidence="7" id="KW-1185">Reference proteome</keyword>
<dbReference type="EMBL" id="QVLV01000001">
    <property type="protein sequence ID" value="RGE65005.1"/>
    <property type="molecule type" value="Genomic_DNA"/>
</dbReference>
<feature type="chain" id="PRO_5017756786" evidence="5">
    <location>
        <begin position="37"/>
        <end position="459"/>
    </location>
</feature>
<evidence type="ECO:0000256" key="5">
    <source>
        <dbReference type="SAM" id="SignalP"/>
    </source>
</evidence>
<dbReference type="GO" id="GO:1901982">
    <property type="term" value="F:maltose binding"/>
    <property type="evidence" value="ECO:0007669"/>
    <property type="project" value="TreeGrafter"/>
</dbReference>
<evidence type="ECO:0000256" key="2">
    <source>
        <dbReference type="ARBA" id="ARBA00022448"/>
    </source>
</evidence>
<dbReference type="InterPro" id="IPR006059">
    <property type="entry name" value="SBP"/>
</dbReference>
<dbReference type="GO" id="GO:0055085">
    <property type="term" value="P:transmembrane transport"/>
    <property type="evidence" value="ECO:0007669"/>
    <property type="project" value="InterPro"/>
</dbReference>